<keyword evidence="6" id="KW-1185">Reference proteome</keyword>
<dbReference type="PANTHER" id="PTHR43570:SF16">
    <property type="entry name" value="ALDEHYDE DEHYDROGENASE TYPE III, ISOFORM Q"/>
    <property type="match status" value="1"/>
</dbReference>
<keyword evidence="3" id="KW-1133">Transmembrane helix</keyword>
<keyword evidence="3" id="KW-0812">Transmembrane</keyword>
<dbReference type="InterPro" id="IPR015590">
    <property type="entry name" value="Aldehyde_DH_dom"/>
</dbReference>
<dbReference type="InterPro" id="IPR016161">
    <property type="entry name" value="Ald_DH/histidinol_DH"/>
</dbReference>
<evidence type="ECO:0000259" key="4">
    <source>
        <dbReference type="Pfam" id="PF00171"/>
    </source>
</evidence>
<evidence type="ECO:0000313" key="5">
    <source>
        <dbReference type="EMBL" id="CAD7282863.1"/>
    </source>
</evidence>
<dbReference type="EMBL" id="OA886469">
    <property type="protein sequence ID" value="CAD7282863.1"/>
    <property type="molecule type" value="Genomic_DNA"/>
</dbReference>
<evidence type="ECO:0000313" key="6">
    <source>
        <dbReference type="Proteomes" id="UP000678499"/>
    </source>
</evidence>
<dbReference type="Proteomes" id="UP000678499">
    <property type="component" value="Unassembled WGS sequence"/>
</dbReference>
<dbReference type="InterPro" id="IPR016163">
    <property type="entry name" value="Ald_DH_C"/>
</dbReference>
<dbReference type="OrthoDB" id="440325at2759"/>
<dbReference type="SUPFAM" id="SSF53720">
    <property type="entry name" value="ALDH-like"/>
    <property type="match status" value="1"/>
</dbReference>
<reference evidence="5" key="1">
    <citation type="submission" date="2020-11" db="EMBL/GenBank/DDBJ databases">
        <authorList>
            <person name="Tran Van P."/>
        </authorList>
    </citation>
    <scope>NUCLEOTIDE SEQUENCE</scope>
</reference>
<gene>
    <name evidence="5" type="ORF">NMOB1V02_LOCUS10481</name>
</gene>
<proteinExistence type="inferred from homology"/>
<sequence length="90" mass="10349">VKPDDPVMQEEIFGPILPIINVDSAKEAMDFINASVRYPPFSEKKLDAARFLMKKRRFVGMEYLPYVLFFLLGVLTVLIIQKLTQETEGK</sequence>
<keyword evidence="3" id="KW-0472">Membrane</keyword>
<evidence type="ECO:0000256" key="2">
    <source>
        <dbReference type="ARBA" id="ARBA00023002"/>
    </source>
</evidence>
<dbReference type="Pfam" id="PF00171">
    <property type="entry name" value="Aldedh"/>
    <property type="match status" value="1"/>
</dbReference>
<name>A0A7R9BYX1_9CRUS</name>
<evidence type="ECO:0000256" key="1">
    <source>
        <dbReference type="ARBA" id="ARBA00009986"/>
    </source>
</evidence>
<dbReference type="GO" id="GO:0004029">
    <property type="term" value="F:aldehyde dehydrogenase (NAD+) activity"/>
    <property type="evidence" value="ECO:0007669"/>
    <property type="project" value="TreeGrafter"/>
</dbReference>
<dbReference type="AlphaFoldDB" id="A0A7R9BYX1"/>
<dbReference type="Gene3D" id="3.40.309.10">
    <property type="entry name" value="Aldehyde Dehydrogenase, Chain A, domain 2"/>
    <property type="match status" value="1"/>
</dbReference>
<dbReference type="InterPro" id="IPR012394">
    <property type="entry name" value="Aldehyde_DH_NAD(P)"/>
</dbReference>
<keyword evidence="2" id="KW-0560">Oxidoreductase</keyword>
<comment type="similarity">
    <text evidence="1">Belongs to the aldehyde dehydrogenase family.</text>
</comment>
<evidence type="ECO:0000256" key="3">
    <source>
        <dbReference type="SAM" id="Phobius"/>
    </source>
</evidence>
<dbReference type="GO" id="GO:0005737">
    <property type="term" value="C:cytoplasm"/>
    <property type="evidence" value="ECO:0007669"/>
    <property type="project" value="TreeGrafter"/>
</dbReference>
<organism evidence="5">
    <name type="scientific">Notodromas monacha</name>
    <dbReference type="NCBI Taxonomy" id="399045"/>
    <lineage>
        <taxon>Eukaryota</taxon>
        <taxon>Metazoa</taxon>
        <taxon>Ecdysozoa</taxon>
        <taxon>Arthropoda</taxon>
        <taxon>Crustacea</taxon>
        <taxon>Oligostraca</taxon>
        <taxon>Ostracoda</taxon>
        <taxon>Podocopa</taxon>
        <taxon>Podocopida</taxon>
        <taxon>Cypridocopina</taxon>
        <taxon>Cypridoidea</taxon>
        <taxon>Cyprididae</taxon>
        <taxon>Notodromas</taxon>
    </lineage>
</organism>
<feature type="non-terminal residue" evidence="5">
    <location>
        <position position="1"/>
    </location>
</feature>
<protein>
    <recommendedName>
        <fullName evidence="4">Aldehyde dehydrogenase domain-containing protein</fullName>
    </recommendedName>
</protein>
<accession>A0A7R9BYX1</accession>
<feature type="transmembrane region" description="Helical" evidence="3">
    <location>
        <begin position="63"/>
        <end position="80"/>
    </location>
</feature>
<dbReference type="GO" id="GO:0006081">
    <property type="term" value="P:aldehyde metabolic process"/>
    <property type="evidence" value="ECO:0007669"/>
    <property type="project" value="InterPro"/>
</dbReference>
<dbReference type="EMBL" id="CAJPEX010004432">
    <property type="protein sequence ID" value="CAG0923015.1"/>
    <property type="molecule type" value="Genomic_DNA"/>
</dbReference>
<feature type="domain" description="Aldehyde dehydrogenase" evidence="4">
    <location>
        <begin position="1"/>
        <end position="35"/>
    </location>
</feature>
<dbReference type="PANTHER" id="PTHR43570">
    <property type="entry name" value="ALDEHYDE DEHYDROGENASE"/>
    <property type="match status" value="1"/>
</dbReference>